<reference evidence="6 7" key="1">
    <citation type="submission" date="2019-03" db="EMBL/GenBank/DDBJ databases">
        <title>Bradyrhizobium diversity isolated from nodules of Chamaecrista fasciculata.</title>
        <authorList>
            <person name="Klepa M.S."/>
            <person name="Urquiaga M.O."/>
            <person name="Hungria M."/>
            <person name="Delamuta J.R."/>
        </authorList>
    </citation>
    <scope>NUCLEOTIDE SEQUENCE [LARGE SCALE GENOMIC DNA]</scope>
    <source>
        <strain evidence="6 7">CNPSo 3448</strain>
    </source>
</reference>
<keyword evidence="3" id="KW-0720">Serine protease</keyword>
<evidence type="ECO:0000259" key="5">
    <source>
        <dbReference type="Pfam" id="PF02897"/>
    </source>
</evidence>
<dbReference type="SUPFAM" id="SSF50993">
    <property type="entry name" value="Peptidase/esterase 'gauge' domain"/>
    <property type="match status" value="1"/>
</dbReference>
<evidence type="ECO:0000256" key="1">
    <source>
        <dbReference type="ARBA" id="ARBA00022670"/>
    </source>
</evidence>
<dbReference type="InterPro" id="IPR002470">
    <property type="entry name" value="Peptidase_S9A"/>
</dbReference>
<dbReference type="GO" id="GO:0004252">
    <property type="term" value="F:serine-type endopeptidase activity"/>
    <property type="evidence" value="ECO:0007669"/>
    <property type="project" value="InterPro"/>
</dbReference>
<dbReference type="InterPro" id="IPR051167">
    <property type="entry name" value="Prolyl_oligopep/macrocyclase"/>
</dbReference>
<dbReference type="PANTHER" id="PTHR42881">
    <property type="entry name" value="PROLYL ENDOPEPTIDASE"/>
    <property type="match status" value="1"/>
</dbReference>
<proteinExistence type="predicted"/>
<dbReference type="AlphaFoldDB" id="A0A4Y9LQA2"/>
<evidence type="ECO:0000313" key="7">
    <source>
        <dbReference type="Proteomes" id="UP000297966"/>
    </source>
</evidence>
<dbReference type="GO" id="GO:0005829">
    <property type="term" value="C:cytosol"/>
    <property type="evidence" value="ECO:0007669"/>
    <property type="project" value="TreeGrafter"/>
</dbReference>
<dbReference type="Proteomes" id="UP000297966">
    <property type="component" value="Unassembled WGS sequence"/>
</dbReference>
<dbReference type="Pfam" id="PF00326">
    <property type="entry name" value="Peptidase_S9"/>
    <property type="match status" value="1"/>
</dbReference>
<keyword evidence="7" id="KW-1185">Reference proteome</keyword>
<dbReference type="InterPro" id="IPR001375">
    <property type="entry name" value="Peptidase_S9_cat"/>
</dbReference>
<name>A0A4Y9LQA2_9BRAD</name>
<protein>
    <submittedName>
        <fullName evidence="6">S9 family peptidase</fullName>
    </submittedName>
</protein>
<dbReference type="Gene3D" id="3.40.50.1820">
    <property type="entry name" value="alpha/beta hydrolase"/>
    <property type="match status" value="1"/>
</dbReference>
<gene>
    <name evidence="6" type="ORF">E4K65_23080</name>
</gene>
<comment type="caution">
    <text evidence="6">The sequence shown here is derived from an EMBL/GenBank/DDBJ whole genome shotgun (WGS) entry which is preliminary data.</text>
</comment>
<sequence length="714" mass="78189">MIAGCALDGLRSIKSYPPRFSGVSFMTVDDRPTPSAPDDDPWLWLEEIEGKQALDFVERQNSLTLAAFGGAAFARDRDILAAIYDRKDNIPYVSRRGDDLHNLWKDATNPRGLWRRTNLAEFRKASPAWETMLDIDQLAASESEDWLLSGIATMPGHSRAILSLSRGGSDAVTLREFDVATKRFVADGFTLPEAKGGVDWLDQDTLLLSSAHGEGMATASGYSRTVRLWRRGQPVDQAQIIIETTADHMAMSGMADDTGSAPRVWIVDQIDFFNRAIWLRDAAGTTTKLDLPTGVWMQAHGDWFAMKLRKDWSAGGRSFATDTVLGISLSAFIAGSRDFVVLFEPGPRRALQGLFWAGGKLVLSILDELKPQFEICTPSAAGWSSATLGGLPQIGVVDIWPLDRHPSESNGDLLANVQDPLTPPSLLLIERGVASPTVLKQAPKTFTADGLVVTQHEAISIDGERIPYVQTGPAKETGDAPVYMSAYGGFAVAVKPYYNASLGKLWLERGGTTVQANLRGGGEFGTRWHDAGRLAGKKLSHDDFAAVAADLVRRGVTSAKRIAAQGGSNGGILITNMLVRYPERFGALFCTIPLIDMRRYTKLLAGASWIAEYGDPDKPEEWEWLKAYSAYHTAKPGQPYPPILIATTRRDDRVHPGHARKMAAKLQAMGYEAWFYEPAAGGHGYGKDNKERAGFEVLGFRFLKEKIGWRDGEA</sequence>
<dbReference type="OrthoDB" id="9801421at2"/>
<dbReference type="PRINTS" id="PR00862">
    <property type="entry name" value="PROLIGOPTASE"/>
</dbReference>
<dbReference type="SUPFAM" id="SSF53474">
    <property type="entry name" value="alpha/beta-Hydrolases"/>
    <property type="match status" value="1"/>
</dbReference>
<dbReference type="PANTHER" id="PTHR42881:SF13">
    <property type="entry name" value="PROLYL ENDOPEPTIDASE"/>
    <property type="match status" value="1"/>
</dbReference>
<dbReference type="Pfam" id="PF02897">
    <property type="entry name" value="Peptidase_S9_N"/>
    <property type="match status" value="1"/>
</dbReference>
<evidence type="ECO:0000256" key="3">
    <source>
        <dbReference type="ARBA" id="ARBA00022825"/>
    </source>
</evidence>
<feature type="domain" description="Peptidase S9A N-terminal" evidence="5">
    <location>
        <begin position="39"/>
        <end position="255"/>
    </location>
</feature>
<dbReference type="EMBL" id="SPQT01000014">
    <property type="protein sequence ID" value="TFV45501.1"/>
    <property type="molecule type" value="Genomic_DNA"/>
</dbReference>
<dbReference type="InterPro" id="IPR023302">
    <property type="entry name" value="Pept_S9A_N"/>
</dbReference>
<evidence type="ECO:0000256" key="2">
    <source>
        <dbReference type="ARBA" id="ARBA00022801"/>
    </source>
</evidence>
<keyword evidence="2" id="KW-0378">Hydrolase</keyword>
<dbReference type="GO" id="GO:0006508">
    <property type="term" value="P:proteolysis"/>
    <property type="evidence" value="ECO:0007669"/>
    <property type="project" value="UniProtKB-KW"/>
</dbReference>
<dbReference type="InterPro" id="IPR029058">
    <property type="entry name" value="AB_hydrolase_fold"/>
</dbReference>
<organism evidence="6 7">
    <name type="scientific">Bradyrhizobium niftali</name>
    <dbReference type="NCBI Taxonomy" id="2560055"/>
    <lineage>
        <taxon>Bacteria</taxon>
        <taxon>Pseudomonadati</taxon>
        <taxon>Pseudomonadota</taxon>
        <taxon>Alphaproteobacteria</taxon>
        <taxon>Hyphomicrobiales</taxon>
        <taxon>Nitrobacteraceae</taxon>
        <taxon>Bradyrhizobium</taxon>
    </lineage>
</organism>
<evidence type="ECO:0000313" key="6">
    <source>
        <dbReference type="EMBL" id="TFV45501.1"/>
    </source>
</evidence>
<keyword evidence="1" id="KW-0645">Protease</keyword>
<feature type="domain" description="Peptidase S9 prolyl oligopeptidase catalytic" evidence="4">
    <location>
        <begin position="506"/>
        <end position="706"/>
    </location>
</feature>
<dbReference type="GO" id="GO:0070012">
    <property type="term" value="F:oligopeptidase activity"/>
    <property type="evidence" value="ECO:0007669"/>
    <property type="project" value="TreeGrafter"/>
</dbReference>
<dbReference type="Gene3D" id="2.130.10.120">
    <property type="entry name" value="Prolyl oligopeptidase, N-terminal domain"/>
    <property type="match status" value="1"/>
</dbReference>
<accession>A0A4Y9LQA2</accession>
<evidence type="ECO:0000259" key="4">
    <source>
        <dbReference type="Pfam" id="PF00326"/>
    </source>
</evidence>